<reference evidence="6" key="1">
    <citation type="submission" date="2018-06" db="EMBL/GenBank/DDBJ databases">
        <authorList>
            <person name="Ashton P.M."/>
            <person name="Dallman T."/>
            <person name="Nair S."/>
            <person name="De Pinna E."/>
            <person name="Peters T."/>
            <person name="Grant K."/>
        </authorList>
    </citation>
    <scope>NUCLEOTIDE SEQUENCE [LARGE SCALE GENOMIC DNA]</scope>
    <source>
        <strain evidence="6">449454</strain>
    </source>
</reference>
<dbReference type="InterPro" id="IPR002104">
    <property type="entry name" value="Integrase_catalytic"/>
</dbReference>
<proteinExistence type="inferred from homology"/>
<dbReference type="InterPro" id="IPR050808">
    <property type="entry name" value="Phage_Integrase"/>
</dbReference>
<dbReference type="InterPro" id="IPR011010">
    <property type="entry name" value="DNA_brk_join_enz"/>
</dbReference>
<dbReference type="CDD" id="cd00801">
    <property type="entry name" value="INT_P4_C"/>
    <property type="match status" value="1"/>
</dbReference>
<dbReference type="AlphaFoldDB" id="A0A5U8JGH7"/>
<dbReference type="InterPro" id="IPR038488">
    <property type="entry name" value="Integrase_DNA-bd_sf"/>
</dbReference>
<dbReference type="PROSITE" id="PS51898">
    <property type="entry name" value="TYR_RECOMBINASE"/>
    <property type="match status" value="1"/>
</dbReference>
<keyword evidence="2" id="KW-0229">DNA integration</keyword>
<protein>
    <submittedName>
        <fullName evidence="6">Site-specific integrase</fullName>
    </submittedName>
</protein>
<evidence type="ECO:0000256" key="1">
    <source>
        <dbReference type="ARBA" id="ARBA00008857"/>
    </source>
</evidence>
<dbReference type="Gene3D" id="1.10.150.130">
    <property type="match status" value="1"/>
</dbReference>
<dbReference type="PANTHER" id="PTHR30629:SF2">
    <property type="entry name" value="PROPHAGE INTEGRASE INTS-RELATED"/>
    <property type="match status" value="1"/>
</dbReference>
<name>A0A5U8JGH7_SALET</name>
<dbReference type="Gene3D" id="3.30.160.390">
    <property type="entry name" value="Integrase, DNA-binding domain"/>
    <property type="match status" value="1"/>
</dbReference>
<dbReference type="Gene3D" id="1.10.443.10">
    <property type="entry name" value="Intergrase catalytic core"/>
    <property type="match status" value="1"/>
</dbReference>
<keyword evidence="3" id="KW-0238">DNA-binding</keyword>
<dbReference type="SUPFAM" id="SSF56349">
    <property type="entry name" value="DNA breaking-rejoining enzymes"/>
    <property type="match status" value="1"/>
</dbReference>
<feature type="domain" description="Tyr recombinase" evidence="5">
    <location>
        <begin position="224"/>
        <end position="403"/>
    </location>
</feature>
<dbReference type="PANTHER" id="PTHR30629">
    <property type="entry name" value="PROPHAGE INTEGRASE"/>
    <property type="match status" value="1"/>
</dbReference>
<gene>
    <name evidence="6" type="ORF">DOI44_22035</name>
</gene>
<evidence type="ECO:0000256" key="4">
    <source>
        <dbReference type="ARBA" id="ARBA00023172"/>
    </source>
</evidence>
<evidence type="ECO:0000256" key="2">
    <source>
        <dbReference type="ARBA" id="ARBA00022908"/>
    </source>
</evidence>
<evidence type="ECO:0000313" key="6">
    <source>
        <dbReference type="EMBL" id="EBR8435651.1"/>
    </source>
</evidence>
<dbReference type="GO" id="GO:0006310">
    <property type="term" value="P:DNA recombination"/>
    <property type="evidence" value="ECO:0007669"/>
    <property type="project" value="UniProtKB-KW"/>
</dbReference>
<dbReference type="EMBL" id="AAGTPA010000032">
    <property type="protein sequence ID" value="EBR8435651.1"/>
    <property type="molecule type" value="Genomic_DNA"/>
</dbReference>
<accession>A0A5U8JGH7</accession>
<sequence length="425" mass="49398">MKERIMATENKLSDTLLRKLHGKPQSRQKMMADGRGLSVRVSRQGGVSFVFTWREGGRDSTPKAVTLGRYPDTGLKQARQIRDRYRVQLAEQGTLTLQNETFTQNESESVAVGITAPEQAVTVRDALEYWFTGYAKSHRKGWKRDEERITKYVYSTLGDSPVDSCSIREWVDCFERIREKYPVSAGAAFQVCRQALRYCRLRGYSTSRVLDDFRLSDMGSKGEKRDRVLSEPEVSSLWCALQEDEGIYTSQPYLRHLVTLLVIFGCRTHEIRESRWQEWDLKRRLWTIPASRSKNGRIIVRPVPERLVPWLERLRGKHHERDYILGEFRSQVQMSKQGGQQWQWLGHEQKWRNHDIRRTVATWLNEAGVNTWVVEHLLGHAVAGVAGIYNRAQYLDEKEKALNVWLDCLLVFSDGVLRLPDEKKV</sequence>
<dbReference type="Pfam" id="PF00589">
    <property type="entry name" value="Phage_integrase"/>
    <property type="match status" value="1"/>
</dbReference>
<dbReference type="InterPro" id="IPR025166">
    <property type="entry name" value="Integrase_DNA_bind_dom"/>
</dbReference>
<evidence type="ECO:0000259" key="5">
    <source>
        <dbReference type="PROSITE" id="PS51898"/>
    </source>
</evidence>
<dbReference type="GO" id="GO:0003677">
    <property type="term" value="F:DNA binding"/>
    <property type="evidence" value="ECO:0007669"/>
    <property type="project" value="UniProtKB-KW"/>
</dbReference>
<keyword evidence="4" id="KW-0233">DNA recombination</keyword>
<dbReference type="Pfam" id="PF13356">
    <property type="entry name" value="Arm-DNA-bind_3"/>
    <property type="match status" value="1"/>
</dbReference>
<dbReference type="GO" id="GO:0015074">
    <property type="term" value="P:DNA integration"/>
    <property type="evidence" value="ECO:0007669"/>
    <property type="project" value="UniProtKB-KW"/>
</dbReference>
<organism evidence="6">
    <name type="scientific">Salmonella enterica subsp. enterica serovar Panama</name>
    <dbReference type="NCBI Taxonomy" id="29472"/>
    <lineage>
        <taxon>Bacteria</taxon>
        <taxon>Pseudomonadati</taxon>
        <taxon>Pseudomonadota</taxon>
        <taxon>Gammaproteobacteria</taxon>
        <taxon>Enterobacterales</taxon>
        <taxon>Enterobacteriaceae</taxon>
        <taxon>Salmonella</taxon>
    </lineage>
</organism>
<comment type="caution">
    <text evidence="6">The sequence shown here is derived from an EMBL/GenBank/DDBJ whole genome shotgun (WGS) entry which is preliminary data.</text>
</comment>
<comment type="similarity">
    <text evidence="1">Belongs to the 'phage' integrase family.</text>
</comment>
<evidence type="ECO:0000256" key="3">
    <source>
        <dbReference type="ARBA" id="ARBA00023125"/>
    </source>
</evidence>
<dbReference type="InterPro" id="IPR013762">
    <property type="entry name" value="Integrase-like_cat_sf"/>
</dbReference>
<dbReference type="Proteomes" id="UP000839597">
    <property type="component" value="Unassembled WGS sequence"/>
</dbReference>
<dbReference type="InterPro" id="IPR010998">
    <property type="entry name" value="Integrase_recombinase_N"/>
</dbReference>